<dbReference type="PANTHER" id="PTHR30290:SF38">
    <property type="entry name" value="D,D-DIPEPTIDE-BINDING PERIPLASMIC PROTEIN DDPA-RELATED"/>
    <property type="match status" value="1"/>
</dbReference>
<dbReference type="OrthoDB" id="9803988at2"/>
<dbReference type="SUPFAM" id="SSF53850">
    <property type="entry name" value="Periplasmic binding protein-like II"/>
    <property type="match status" value="1"/>
</dbReference>
<comment type="caution">
    <text evidence="5">The sequence shown here is derived from an EMBL/GenBank/DDBJ whole genome shotgun (WGS) entry which is preliminary data.</text>
</comment>
<evidence type="ECO:0000256" key="2">
    <source>
        <dbReference type="ARBA" id="ARBA00005695"/>
    </source>
</evidence>
<accession>A0A3M0MF25</accession>
<dbReference type="InterPro" id="IPR000914">
    <property type="entry name" value="SBP_5_dom"/>
</dbReference>
<dbReference type="GO" id="GO:1904680">
    <property type="term" value="F:peptide transmembrane transporter activity"/>
    <property type="evidence" value="ECO:0007669"/>
    <property type="project" value="TreeGrafter"/>
</dbReference>
<evidence type="ECO:0000313" key="5">
    <source>
        <dbReference type="EMBL" id="RMC29817.1"/>
    </source>
</evidence>
<dbReference type="AlphaFoldDB" id="A0A3M0MF25"/>
<dbReference type="Gene3D" id="3.40.190.10">
    <property type="entry name" value="Periplasmic binding protein-like II"/>
    <property type="match status" value="1"/>
</dbReference>
<dbReference type="Gene3D" id="3.90.76.10">
    <property type="entry name" value="Dipeptide-binding Protein, Domain 1"/>
    <property type="match status" value="1"/>
</dbReference>
<keyword evidence="6" id="KW-1185">Reference proteome</keyword>
<dbReference type="GO" id="GO:0015833">
    <property type="term" value="P:peptide transport"/>
    <property type="evidence" value="ECO:0007669"/>
    <property type="project" value="TreeGrafter"/>
</dbReference>
<comment type="similarity">
    <text evidence="2">Belongs to the bacterial solute-binding protein 5 family.</text>
</comment>
<proteinExistence type="inferred from homology"/>
<dbReference type="PANTHER" id="PTHR30290">
    <property type="entry name" value="PERIPLASMIC BINDING COMPONENT OF ABC TRANSPORTER"/>
    <property type="match status" value="1"/>
</dbReference>
<dbReference type="InterPro" id="IPR030678">
    <property type="entry name" value="Peptide/Ni-bd"/>
</dbReference>
<dbReference type="Proteomes" id="UP000273516">
    <property type="component" value="Unassembled WGS sequence"/>
</dbReference>
<reference evidence="5 6" key="1">
    <citation type="submission" date="2018-07" db="EMBL/GenBank/DDBJ databases">
        <authorList>
            <person name="Zhang Y."/>
            <person name="Wang L."/>
            <person name="Ma S."/>
        </authorList>
    </citation>
    <scope>NUCLEOTIDE SEQUENCE [LARGE SCALE GENOMIC DNA]</scope>
    <source>
        <strain evidence="5 6">4-2</strain>
    </source>
</reference>
<evidence type="ECO:0000313" key="6">
    <source>
        <dbReference type="Proteomes" id="UP000273516"/>
    </source>
</evidence>
<evidence type="ECO:0000259" key="4">
    <source>
        <dbReference type="Pfam" id="PF00496"/>
    </source>
</evidence>
<dbReference type="Pfam" id="PF00496">
    <property type="entry name" value="SBP_bac_5"/>
    <property type="match status" value="1"/>
</dbReference>
<dbReference type="PIRSF" id="PIRSF002741">
    <property type="entry name" value="MppA"/>
    <property type="match status" value="1"/>
</dbReference>
<protein>
    <submittedName>
        <fullName evidence="5">ABC transporter substrate-binding protein</fullName>
    </submittedName>
</protein>
<dbReference type="GO" id="GO:0030288">
    <property type="term" value="C:outer membrane-bounded periplasmic space"/>
    <property type="evidence" value="ECO:0007669"/>
    <property type="project" value="UniProtKB-ARBA"/>
</dbReference>
<dbReference type="InterPro" id="IPR039424">
    <property type="entry name" value="SBP_5"/>
</dbReference>
<dbReference type="GO" id="GO:0043190">
    <property type="term" value="C:ATP-binding cassette (ABC) transporter complex"/>
    <property type="evidence" value="ECO:0007669"/>
    <property type="project" value="InterPro"/>
</dbReference>
<sequence length="497" mass="54719">MSSLLAVTAVATPAFADKASNSFNGAFGNDVAMLDNYMATGREELVLARLLYDGLVSKNHETGEFVPELASSYEMVSDTEIDFVIRDGVKFHNGDTLTADDVVYTLNTVSKPEYGARYQIAVNWIEKAEKLEDNTVRLTMKEPYPMALEMLAGNVPIYPAKYYQEVGPEGMSVKPVGTGPYQLVSQTPGAEFTFEKFDDYYSGGQKANAQIETLNFRILPEQNTQYAELLSGGLDWIWRVPEDDVGRLDSQPGVKVESAPVMRFAYLAMNPQRPDTPLADPRVRQAINHAVNKTAIRDALVGANYALIDTACNPLQYGCTTDVTAYEYDPEKARALLEEAGYGDGFDISLVMSDASAQTQAQAIAADLGKVGINLEVNMLTYAAASDQWRNNQRDMEFTNWGSYGIGDVGMSVAGFFSGTGDDVAQDPDVIKLVTEATSIVDQERRAELYAEALKLIAERAYWVPLWTFAMNTAMAEDLSLSVSPDEFVPFWDATWN</sequence>
<dbReference type="CDD" id="cd08515">
    <property type="entry name" value="PBP2_NikA_DppA_OppA_like_10"/>
    <property type="match status" value="1"/>
</dbReference>
<name>A0A3M0MF25_9RHOB</name>
<evidence type="ECO:0000256" key="3">
    <source>
        <dbReference type="ARBA" id="ARBA00022729"/>
    </source>
</evidence>
<dbReference type="EMBL" id="QOKZ01000025">
    <property type="protein sequence ID" value="RMC29817.1"/>
    <property type="molecule type" value="Genomic_DNA"/>
</dbReference>
<gene>
    <name evidence="5" type="ORF">C9E81_22400</name>
</gene>
<organism evidence="5 6">
    <name type="scientific">Paracoccus alkanivorans</name>
    <dbReference type="NCBI Taxonomy" id="2116655"/>
    <lineage>
        <taxon>Bacteria</taxon>
        <taxon>Pseudomonadati</taxon>
        <taxon>Pseudomonadota</taxon>
        <taxon>Alphaproteobacteria</taxon>
        <taxon>Rhodobacterales</taxon>
        <taxon>Paracoccaceae</taxon>
        <taxon>Paracoccus</taxon>
    </lineage>
</organism>
<feature type="domain" description="Solute-binding protein family 5" evidence="4">
    <location>
        <begin position="64"/>
        <end position="420"/>
    </location>
</feature>
<keyword evidence="3" id="KW-0732">Signal</keyword>
<comment type="subcellular location">
    <subcellularLocation>
        <location evidence="1">Periplasm</location>
    </subcellularLocation>
</comment>
<dbReference type="Gene3D" id="3.10.105.10">
    <property type="entry name" value="Dipeptide-binding Protein, Domain 3"/>
    <property type="match status" value="1"/>
</dbReference>
<evidence type="ECO:0000256" key="1">
    <source>
        <dbReference type="ARBA" id="ARBA00004418"/>
    </source>
</evidence>